<reference evidence="3 4" key="1">
    <citation type="submission" date="2014-04" db="EMBL/GenBank/DDBJ databases">
        <authorList>
            <consortium name="DOE Joint Genome Institute"/>
            <person name="Kuo A."/>
            <person name="Kohler A."/>
            <person name="Nagy L.G."/>
            <person name="Floudas D."/>
            <person name="Copeland A."/>
            <person name="Barry K.W."/>
            <person name="Cichocki N."/>
            <person name="Veneault-Fourrey C."/>
            <person name="LaButti K."/>
            <person name="Lindquist E.A."/>
            <person name="Lipzen A."/>
            <person name="Lundell T."/>
            <person name="Morin E."/>
            <person name="Murat C."/>
            <person name="Sun H."/>
            <person name="Tunlid A."/>
            <person name="Henrissat B."/>
            <person name="Grigoriev I.V."/>
            <person name="Hibbett D.S."/>
            <person name="Martin F."/>
            <person name="Nordberg H.P."/>
            <person name="Cantor M.N."/>
            <person name="Hua S.X."/>
        </authorList>
    </citation>
    <scope>NUCLEOTIDE SEQUENCE [LARGE SCALE GENOMIC DNA]</scope>
    <source>
        <strain evidence="3 4">LaAM-08-1</strain>
    </source>
</reference>
<dbReference type="InterPro" id="IPR017853">
    <property type="entry name" value="GH"/>
</dbReference>
<keyword evidence="3" id="KW-0378">Hydrolase</keyword>
<dbReference type="Gene3D" id="3.20.20.80">
    <property type="entry name" value="Glycosidases"/>
    <property type="match status" value="1"/>
</dbReference>
<feature type="signal peptide" evidence="1">
    <location>
        <begin position="1"/>
        <end position="17"/>
    </location>
</feature>
<feature type="chain" id="PRO_5002223269" evidence="1">
    <location>
        <begin position="18"/>
        <end position="111"/>
    </location>
</feature>
<dbReference type="Pfam" id="PF02055">
    <property type="entry name" value="Glyco_hydro_30"/>
    <property type="match status" value="1"/>
</dbReference>
<name>A0A0C9YG99_9AGAR</name>
<feature type="domain" description="Glycosyl hydrolase family 30 TIM-barrel" evidence="2">
    <location>
        <begin position="19"/>
        <end position="80"/>
    </location>
</feature>
<keyword evidence="1" id="KW-0732">Signal</keyword>
<keyword evidence="4" id="KW-1185">Reference proteome</keyword>
<accession>A0A0C9YG99</accession>
<dbReference type="InterPro" id="IPR033453">
    <property type="entry name" value="Glyco_hydro_30_TIM-barrel"/>
</dbReference>
<sequence>MLVTCFLMAVLLAMVTCEFLAVNLTLKQPAWMKDGGTLNGGSLQSSLVDVYAIYLLKCLQEFKSKGIIAYAISVQNEPQNVNPTSPTAKLTPAMEGQIGTKLRTLMNGNSL</sequence>
<gene>
    <name evidence="3" type="ORF">K443DRAFT_385664</name>
</gene>
<proteinExistence type="predicted"/>
<dbReference type="EMBL" id="KN838538">
    <property type="protein sequence ID" value="KIK09422.1"/>
    <property type="molecule type" value="Genomic_DNA"/>
</dbReference>
<dbReference type="SUPFAM" id="SSF51445">
    <property type="entry name" value="(Trans)glycosidases"/>
    <property type="match status" value="1"/>
</dbReference>
<dbReference type="Proteomes" id="UP000054477">
    <property type="component" value="Unassembled WGS sequence"/>
</dbReference>
<dbReference type="GO" id="GO:0016787">
    <property type="term" value="F:hydrolase activity"/>
    <property type="evidence" value="ECO:0007669"/>
    <property type="project" value="UniProtKB-KW"/>
</dbReference>
<evidence type="ECO:0000256" key="1">
    <source>
        <dbReference type="SAM" id="SignalP"/>
    </source>
</evidence>
<organism evidence="3 4">
    <name type="scientific">Laccaria amethystina LaAM-08-1</name>
    <dbReference type="NCBI Taxonomy" id="1095629"/>
    <lineage>
        <taxon>Eukaryota</taxon>
        <taxon>Fungi</taxon>
        <taxon>Dikarya</taxon>
        <taxon>Basidiomycota</taxon>
        <taxon>Agaricomycotina</taxon>
        <taxon>Agaricomycetes</taxon>
        <taxon>Agaricomycetidae</taxon>
        <taxon>Agaricales</taxon>
        <taxon>Agaricineae</taxon>
        <taxon>Hydnangiaceae</taxon>
        <taxon>Laccaria</taxon>
    </lineage>
</organism>
<evidence type="ECO:0000259" key="2">
    <source>
        <dbReference type="Pfam" id="PF02055"/>
    </source>
</evidence>
<dbReference type="AlphaFoldDB" id="A0A0C9YG99"/>
<protein>
    <submittedName>
        <fullName evidence="3">Glycoside hydrolase family 30 protein</fullName>
    </submittedName>
</protein>
<dbReference type="HOGENOM" id="CLU_2158825_0_0_1"/>
<evidence type="ECO:0000313" key="4">
    <source>
        <dbReference type="Proteomes" id="UP000054477"/>
    </source>
</evidence>
<evidence type="ECO:0000313" key="3">
    <source>
        <dbReference type="EMBL" id="KIK09422.1"/>
    </source>
</evidence>
<reference evidence="4" key="2">
    <citation type="submission" date="2015-01" db="EMBL/GenBank/DDBJ databases">
        <title>Evolutionary Origins and Diversification of the Mycorrhizal Mutualists.</title>
        <authorList>
            <consortium name="DOE Joint Genome Institute"/>
            <consortium name="Mycorrhizal Genomics Consortium"/>
            <person name="Kohler A."/>
            <person name="Kuo A."/>
            <person name="Nagy L.G."/>
            <person name="Floudas D."/>
            <person name="Copeland A."/>
            <person name="Barry K.W."/>
            <person name="Cichocki N."/>
            <person name="Veneault-Fourrey C."/>
            <person name="LaButti K."/>
            <person name="Lindquist E.A."/>
            <person name="Lipzen A."/>
            <person name="Lundell T."/>
            <person name="Morin E."/>
            <person name="Murat C."/>
            <person name="Riley R."/>
            <person name="Ohm R."/>
            <person name="Sun H."/>
            <person name="Tunlid A."/>
            <person name="Henrissat B."/>
            <person name="Grigoriev I.V."/>
            <person name="Hibbett D.S."/>
            <person name="Martin F."/>
        </authorList>
    </citation>
    <scope>NUCLEOTIDE SEQUENCE [LARGE SCALE GENOMIC DNA]</scope>
    <source>
        <strain evidence="4">LaAM-08-1</strain>
    </source>
</reference>
<dbReference type="STRING" id="1095629.A0A0C9YG99"/>
<dbReference type="OrthoDB" id="2160638at2759"/>